<keyword evidence="2" id="KW-1185">Reference proteome</keyword>
<dbReference type="Proteomes" id="UP000193067">
    <property type="component" value="Unassembled WGS sequence"/>
</dbReference>
<name>A0A1Y2J4T1_TRAC3</name>
<sequence length="359" mass="40541">MDKLALEILCQIFFYACTDGGPTGCALALVSRRIHAASRPARFYSVALFTSPAKIEEFLRVYQHERGRSMDMLPRVRHLWLSYDENSHEVPQPSPPPVSPKAPTSRAEFLAILQRRAQTWRSAHAILDEQYNRVIPMLIRAVAADLESLALNQIRWQSTAVVRCGFPRLRELTLIGGDPNFLPCGATEESAVLYPKLQRLHHILTPIGKKVDFAEWTHHAPLLTHLRVSRLDYNPRITLKSLEQVIDDTSSEAFFPYLQQVIILPHPPPPADLQATSSGATYSQFLAHLHGLPEHCRVPVKVLPPFRMDRPYHGVEAPRECIVRLRGLWMERIEGGPGCWAEGQMEGPAPLRCSQLQPV</sequence>
<dbReference type="AlphaFoldDB" id="A0A1Y2J4T1"/>
<evidence type="ECO:0000313" key="2">
    <source>
        <dbReference type="Proteomes" id="UP000193067"/>
    </source>
</evidence>
<gene>
    <name evidence="1" type="ORF">PYCCODRAFT_1429488</name>
</gene>
<dbReference type="OrthoDB" id="2748701at2759"/>
<proteinExistence type="predicted"/>
<protein>
    <submittedName>
        <fullName evidence="1">Uncharacterized protein</fullName>
    </submittedName>
</protein>
<accession>A0A1Y2J4T1</accession>
<evidence type="ECO:0000313" key="1">
    <source>
        <dbReference type="EMBL" id="OSD08419.1"/>
    </source>
</evidence>
<dbReference type="EMBL" id="KZ084086">
    <property type="protein sequence ID" value="OSD08419.1"/>
    <property type="molecule type" value="Genomic_DNA"/>
</dbReference>
<organism evidence="1 2">
    <name type="scientific">Trametes coccinea (strain BRFM310)</name>
    <name type="common">Pycnoporus coccineus</name>
    <dbReference type="NCBI Taxonomy" id="1353009"/>
    <lineage>
        <taxon>Eukaryota</taxon>
        <taxon>Fungi</taxon>
        <taxon>Dikarya</taxon>
        <taxon>Basidiomycota</taxon>
        <taxon>Agaricomycotina</taxon>
        <taxon>Agaricomycetes</taxon>
        <taxon>Polyporales</taxon>
        <taxon>Polyporaceae</taxon>
        <taxon>Trametes</taxon>
    </lineage>
</organism>
<reference evidence="1 2" key="1">
    <citation type="journal article" date="2015" name="Biotechnol. Biofuels">
        <title>Enhanced degradation of softwood versus hardwood by the white-rot fungus Pycnoporus coccineus.</title>
        <authorList>
            <person name="Couturier M."/>
            <person name="Navarro D."/>
            <person name="Chevret D."/>
            <person name="Henrissat B."/>
            <person name="Piumi F."/>
            <person name="Ruiz-Duenas F.J."/>
            <person name="Martinez A.T."/>
            <person name="Grigoriev I.V."/>
            <person name="Riley R."/>
            <person name="Lipzen A."/>
            <person name="Berrin J.G."/>
            <person name="Master E.R."/>
            <person name="Rosso M.N."/>
        </authorList>
    </citation>
    <scope>NUCLEOTIDE SEQUENCE [LARGE SCALE GENOMIC DNA]</scope>
    <source>
        <strain evidence="1 2">BRFM310</strain>
    </source>
</reference>